<evidence type="ECO:0000256" key="2">
    <source>
        <dbReference type="ARBA" id="ARBA00023015"/>
    </source>
</evidence>
<dbReference type="InterPro" id="IPR013324">
    <property type="entry name" value="RNA_pol_sigma_r3/r4-like"/>
</dbReference>
<gene>
    <name evidence="7" type="ORF">HKK74_12325</name>
</gene>
<comment type="caution">
    <text evidence="7">The sequence shown here is derived from an EMBL/GenBank/DDBJ whole genome shotgun (WGS) entry which is preliminary data.</text>
</comment>
<dbReference type="InterPro" id="IPR000792">
    <property type="entry name" value="Tscrpt_reg_LuxR_C"/>
</dbReference>
<evidence type="ECO:0000256" key="5">
    <source>
        <dbReference type="ARBA" id="ARBA00023163"/>
    </source>
</evidence>
<dbReference type="SUPFAM" id="SSF88659">
    <property type="entry name" value="Sigma3 and sigma4 domains of RNA polymerase sigma factors"/>
    <property type="match status" value="1"/>
</dbReference>
<evidence type="ECO:0000256" key="4">
    <source>
        <dbReference type="ARBA" id="ARBA00023125"/>
    </source>
</evidence>
<proteinExistence type="inferred from homology"/>
<keyword evidence="8" id="KW-1185">Reference proteome</keyword>
<dbReference type="PANTHER" id="PTHR43133:SF8">
    <property type="entry name" value="RNA POLYMERASE SIGMA FACTOR HI_1459-RELATED"/>
    <property type="match status" value="1"/>
</dbReference>
<dbReference type="NCBIfam" id="TIGR02937">
    <property type="entry name" value="sigma70-ECF"/>
    <property type="match status" value="1"/>
</dbReference>
<dbReference type="PANTHER" id="PTHR43133">
    <property type="entry name" value="RNA POLYMERASE ECF-TYPE SIGMA FACTO"/>
    <property type="match status" value="1"/>
</dbReference>
<protein>
    <submittedName>
        <fullName evidence="7">RNA polymerase sigma factor</fullName>
    </submittedName>
</protein>
<evidence type="ECO:0000259" key="6">
    <source>
        <dbReference type="PROSITE" id="PS00622"/>
    </source>
</evidence>
<dbReference type="InterPro" id="IPR039425">
    <property type="entry name" value="RNA_pol_sigma-70-like"/>
</dbReference>
<keyword evidence="4" id="KW-0238">DNA-binding</keyword>
<keyword evidence="2" id="KW-0805">Transcription regulation</keyword>
<sequence length="192" mass="21564">MIVHPVTTTDAPADDAALIEASRHEPERFEEIYDRHAGEIQRYIARRLGPDVGDDLMAETFLRAFRQRDRYDSTFADARPWLYGIATNLIRHHRRSEIRFFKAIARTGVDPAAESSLEIVADRLSAQAMRKQLAAALARLNVGERDVLVLLASGLSYKDVARALNVTVGTVSSRMNRARKKMRSALEESNDG</sequence>
<dbReference type="InterPro" id="IPR013325">
    <property type="entry name" value="RNA_pol_sigma_r2"/>
</dbReference>
<keyword evidence="3" id="KW-0731">Sigma factor</keyword>
<dbReference type="Gene3D" id="1.10.10.10">
    <property type="entry name" value="Winged helix-like DNA-binding domain superfamily/Winged helix DNA-binding domain"/>
    <property type="match status" value="1"/>
</dbReference>
<evidence type="ECO:0000256" key="1">
    <source>
        <dbReference type="ARBA" id="ARBA00010641"/>
    </source>
</evidence>
<evidence type="ECO:0000313" key="8">
    <source>
        <dbReference type="Proteomes" id="UP000805614"/>
    </source>
</evidence>
<dbReference type="InterPro" id="IPR013249">
    <property type="entry name" value="RNA_pol_sigma70_r4_t2"/>
</dbReference>
<dbReference type="InterPro" id="IPR014284">
    <property type="entry name" value="RNA_pol_sigma-70_dom"/>
</dbReference>
<dbReference type="PRINTS" id="PR00038">
    <property type="entry name" value="HTHLUXR"/>
</dbReference>
<evidence type="ECO:0000313" key="7">
    <source>
        <dbReference type="EMBL" id="MBC6466282.1"/>
    </source>
</evidence>
<dbReference type="InterPro" id="IPR007627">
    <property type="entry name" value="RNA_pol_sigma70_r2"/>
</dbReference>
<feature type="domain" description="HTH luxR-type" evidence="6">
    <location>
        <begin position="154"/>
        <end position="181"/>
    </location>
</feature>
<dbReference type="Proteomes" id="UP000805614">
    <property type="component" value="Unassembled WGS sequence"/>
</dbReference>
<keyword evidence="5" id="KW-0804">Transcription</keyword>
<comment type="similarity">
    <text evidence="1">Belongs to the sigma-70 factor family. ECF subfamily.</text>
</comment>
<dbReference type="CDD" id="cd06171">
    <property type="entry name" value="Sigma70_r4"/>
    <property type="match status" value="1"/>
</dbReference>
<dbReference type="SUPFAM" id="SSF88946">
    <property type="entry name" value="Sigma2 domain of RNA polymerase sigma factors"/>
    <property type="match status" value="1"/>
</dbReference>
<dbReference type="InterPro" id="IPR036388">
    <property type="entry name" value="WH-like_DNA-bd_sf"/>
</dbReference>
<dbReference type="Gene3D" id="1.10.1740.10">
    <property type="match status" value="1"/>
</dbReference>
<accession>A0ABR7LN53</accession>
<dbReference type="Pfam" id="PF04542">
    <property type="entry name" value="Sigma70_r2"/>
    <property type="match status" value="1"/>
</dbReference>
<reference evidence="7 8" key="1">
    <citation type="submission" date="2020-06" db="EMBL/GenBank/DDBJ databases">
        <title>Actinomadura xiongansis sp. nov., isolated from soil of Baiyangdian.</title>
        <authorList>
            <person name="Zhang X."/>
        </authorList>
    </citation>
    <scope>NUCLEOTIDE SEQUENCE [LARGE SCALE GENOMIC DNA]</scope>
    <source>
        <strain evidence="7 8">HBUM206468</strain>
    </source>
</reference>
<organism evidence="7 8">
    <name type="scientific">Actinomadura alba</name>
    <dbReference type="NCBI Taxonomy" id="406431"/>
    <lineage>
        <taxon>Bacteria</taxon>
        <taxon>Bacillati</taxon>
        <taxon>Actinomycetota</taxon>
        <taxon>Actinomycetes</taxon>
        <taxon>Streptosporangiales</taxon>
        <taxon>Thermomonosporaceae</taxon>
        <taxon>Actinomadura</taxon>
    </lineage>
</organism>
<dbReference type="PROSITE" id="PS00622">
    <property type="entry name" value="HTH_LUXR_1"/>
    <property type="match status" value="1"/>
</dbReference>
<dbReference type="RefSeq" id="WP_187243284.1">
    <property type="nucleotide sequence ID" value="NZ_BAAAOK010000071.1"/>
</dbReference>
<evidence type="ECO:0000256" key="3">
    <source>
        <dbReference type="ARBA" id="ARBA00023082"/>
    </source>
</evidence>
<dbReference type="EMBL" id="JABVEC010000007">
    <property type="protein sequence ID" value="MBC6466282.1"/>
    <property type="molecule type" value="Genomic_DNA"/>
</dbReference>
<dbReference type="Pfam" id="PF08281">
    <property type="entry name" value="Sigma70_r4_2"/>
    <property type="match status" value="1"/>
</dbReference>
<dbReference type="SMART" id="SM00421">
    <property type="entry name" value="HTH_LUXR"/>
    <property type="match status" value="1"/>
</dbReference>
<name>A0ABR7LN53_9ACTN</name>